<comment type="caution">
    <text evidence="2">The sequence shown here is derived from an EMBL/GenBank/DDBJ whole genome shotgun (WGS) entry which is preliminary data.</text>
</comment>
<evidence type="ECO:0000313" key="3">
    <source>
        <dbReference type="Proteomes" id="UP000645966"/>
    </source>
</evidence>
<dbReference type="EMBL" id="JAEIOS010000013">
    <property type="protein sequence ID" value="MBI8989917.1"/>
    <property type="molecule type" value="Genomic_DNA"/>
</dbReference>
<sequence length="109" mass="10638">MTPSRASVPGGEHGSVTIEAAISISALIVVCSLIAVGVGTLAAHVAAIDLAGAVARGHAIGREPEPGPGVRITVTENAGVVTAEVAVPSPLGEATASAFYPVEYPSGTP</sequence>
<evidence type="ECO:0008006" key="4">
    <source>
        <dbReference type="Google" id="ProtNLM"/>
    </source>
</evidence>
<reference evidence="2" key="1">
    <citation type="submission" date="2020-12" db="EMBL/GenBank/DDBJ databases">
        <title>Genome public.</title>
        <authorList>
            <person name="Sun Q."/>
        </authorList>
    </citation>
    <scope>NUCLEOTIDE SEQUENCE</scope>
    <source>
        <strain evidence="2">CCM 8863</strain>
    </source>
</reference>
<proteinExistence type="predicted"/>
<keyword evidence="1" id="KW-0472">Membrane</keyword>
<gene>
    <name evidence="2" type="ORF">JDV75_09135</name>
</gene>
<accession>A0A934M7U4</accession>
<dbReference type="RefSeq" id="WP_198738935.1">
    <property type="nucleotide sequence ID" value="NZ_JAEIOS010000013.1"/>
</dbReference>
<organism evidence="2 3">
    <name type="scientific">Corynebacterium meridianum</name>
    <dbReference type="NCBI Taxonomy" id="2765363"/>
    <lineage>
        <taxon>Bacteria</taxon>
        <taxon>Bacillati</taxon>
        <taxon>Actinomycetota</taxon>
        <taxon>Actinomycetes</taxon>
        <taxon>Mycobacteriales</taxon>
        <taxon>Corynebacteriaceae</taxon>
        <taxon>Corynebacterium</taxon>
    </lineage>
</organism>
<protein>
    <recommendedName>
        <fullName evidence="4">TadE-like protein</fullName>
    </recommendedName>
</protein>
<dbReference type="AlphaFoldDB" id="A0A934M7U4"/>
<evidence type="ECO:0000256" key="1">
    <source>
        <dbReference type="SAM" id="Phobius"/>
    </source>
</evidence>
<keyword evidence="3" id="KW-1185">Reference proteome</keyword>
<feature type="transmembrane region" description="Helical" evidence="1">
    <location>
        <begin position="20"/>
        <end position="46"/>
    </location>
</feature>
<keyword evidence="1" id="KW-0812">Transmembrane</keyword>
<dbReference type="Proteomes" id="UP000645966">
    <property type="component" value="Unassembled WGS sequence"/>
</dbReference>
<keyword evidence="1" id="KW-1133">Transmembrane helix</keyword>
<evidence type="ECO:0000313" key="2">
    <source>
        <dbReference type="EMBL" id="MBI8989917.1"/>
    </source>
</evidence>
<name>A0A934M7U4_9CORY</name>